<dbReference type="AlphaFoldDB" id="A0A4S4LPT0"/>
<dbReference type="InterPro" id="IPR006368">
    <property type="entry name" value="GDP_Man_deHydtase"/>
</dbReference>
<dbReference type="Proteomes" id="UP000310158">
    <property type="component" value="Unassembled WGS sequence"/>
</dbReference>
<feature type="domain" description="NAD(P)-binding" evidence="5">
    <location>
        <begin position="78"/>
        <end position="408"/>
    </location>
</feature>
<accession>A0A4S4LPT0</accession>
<name>A0A4S4LPT0_9AGAM</name>
<dbReference type="SUPFAM" id="SSF51735">
    <property type="entry name" value="NAD(P)-binding Rossmann-fold domains"/>
    <property type="match status" value="1"/>
</dbReference>
<dbReference type="EMBL" id="SGPL01000482">
    <property type="protein sequence ID" value="THH12100.1"/>
    <property type="molecule type" value="Genomic_DNA"/>
</dbReference>
<dbReference type="PANTHER" id="PTHR43715:SF1">
    <property type="entry name" value="GDP-MANNOSE 4,6 DEHYDRATASE"/>
    <property type="match status" value="1"/>
</dbReference>
<proteinExistence type="inferred from homology"/>
<keyword evidence="4" id="KW-0456">Lyase</keyword>
<gene>
    <name evidence="6" type="ORF">EW146_g7822</name>
</gene>
<protein>
    <recommendedName>
        <fullName evidence="3">GDP-mannose 4,6-dehydratase</fullName>
        <ecNumber evidence="3">4.2.1.47</ecNumber>
    </recommendedName>
</protein>
<evidence type="ECO:0000313" key="7">
    <source>
        <dbReference type="Proteomes" id="UP000310158"/>
    </source>
</evidence>
<evidence type="ECO:0000256" key="3">
    <source>
        <dbReference type="ARBA" id="ARBA00011989"/>
    </source>
</evidence>
<comment type="similarity">
    <text evidence="2">Belongs to the NAD(P)-dependent epimerase/dehydratase family. GDP-mannose 4,6-dehydratase subfamily.</text>
</comment>
<dbReference type="FunFam" id="3.40.50.720:FF:000924">
    <property type="entry name" value="GDP-mannose 4,6 dehydratase"/>
    <property type="match status" value="1"/>
</dbReference>
<dbReference type="NCBIfam" id="TIGR01472">
    <property type="entry name" value="gmd"/>
    <property type="match status" value="1"/>
</dbReference>
<dbReference type="OrthoDB" id="10253554at2759"/>
<dbReference type="PANTHER" id="PTHR43715">
    <property type="entry name" value="GDP-MANNOSE 4,6-DEHYDRATASE"/>
    <property type="match status" value="1"/>
</dbReference>
<dbReference type="EC" id="4.2.1.47" evidence="3"/>
<dbReference type="GO" id="GO:0042351">
    <property type="term" value="P:'de novo' GDP-L-fucose biosynthetic process"/>
    <property type="evidence" value="ECO:0007669"/>
    <property type="project" value="TreeGrafter"/>
</dbReference>
<dbReference type="Gene3D" id="3.90.25.10">
    <property type="entry name" value="UDP-galactose 4-epimerase, domain 1"/>
    <property type="match status" value="1"/>
</dbReference>
<dbReference type="CDD" id="cd05260">
    <property type="entry name" value="GDP_MD_SDR_e"/>
    <property type="match status" value="1"/>
</dbReference>
<reference evidence="6 7" key="1">
    <citation type="submission" date="2019-02" db="EMBL/GenBank/DDBJ databases">
        <title>Genome sequencing of the rare red list fungi Bondarzewia mesenterica.</title>
        <authorList>
            <person name="Buettner E."/>
            <person name="Kellner H."/>
        </authorList>
    </citation>
    <scope>NUCLEOTIDE SEQUENCE [LARGE SCALE GENOMIC DNA]</scope>
    <source>
        <strain evidence="6 7">DSM 108281</strain>
    </source>
</reference>
<evidence type="ECO:0000256" key="1">
    <source>
        <dbReference type="ARBA" id="ARBA00001937"/>
    </source>
</evidence>
<comment type="cofactor">
    <cofactor evidence="1">
        <name>NADP(+)</name>
        <dbReference type="ChEBI" id="CHEBI:58349"/>
    </cofactor>
</comment>
<keyword evidence="7" id="KW-1185">Reference proteome</keyword>
<organism evidence="6 7">
    <name type="scientific">Bondarzewia mesenterica</name>
    <dbReference type="NCBI Taxonomy" id="1095465"/>
    <lineage>
        <taxon>Eukaryota</taxon>
        <taxon>Fungi</taxon>
        <taxon>Dikarya</taxon>
        <taxon>Basidiomycota</taxon>
        <taxon>Agaricomycotina</taxon>
        <taxon>Agaricomycetes</taxon>
        <taxon>Russulales</taxon>
        <taxon>Bondarzewiaceae</taxon>
        <taxon>Bondarzewia</taxon>
    </lineage>
</organism>
<evidence type="ECO:0000256" key="2">
    <source>
        <dbReference type="ARBA" id="ARBA00009263"/>
    </source>
</evidence>
<dbReference type="InterPro" id="IPR036291">
    <property type="entry name" value="NAD(P)-bd_dom_sf"/>
</dbReference>
<feature type="non-terminal residue" evidence="6">
    <location>
        <position position="1"/>
    </location>
</feature>
<dbReference type="InterPro" id="IPR016040">
    <property type="entry name" value="NAD(P)-bd_dom"/>
</dbReference>
<dbReference type="HAMAP" id="MF_00955">
    <property type="entry name" value="GDP_Man_dehydratase"/>
    <property type="match status" value="1"/>
</dbReference>
<evidence type="ECO:0000259" key="5">
    <source>
        <dbReference type="Pfam" id="PF16363"/>
    </source>
</evidence>
<dbReference type="GO" id="GO:0008446">
    <property type="term" value="F:GDP-mannose 4,6-dehydratase activity"/>
    <property type="evidence" value="ECO:0007669"/>
    <property type="project" value="UniProtKB-EC"/>
</dbReference>
<dbReference type="Gene3D" id="3.40.50.720">
    <property type="entry name" value="NAD(P)-binding Rossmann-like Domain"/>
    <property type="match status" value="1"/>
</dbReference>
<evidence type="ECO:0000313" key="6">
    <source>
        <dbReference type="EMBL" id="THH12100.1"/>
    </source>
</evidence>
<sequence length="424" mass="47704">NQPDYDQVDLISVTRQNAAALQPLPPPHLQSPHSSPFILTTTTQLNTMMSAAIADVPGPFTHLNLPSPEEYHKRKVALVSGITGQDGSYLTELLLSKGYEVHGIMRRSSSFNTGRLHHLYEDQHERPSKLKLHYGDLSDSTNLVYIIAQVQPSEIYNLGAQSHVKVSFEMAEYTGDVDGLGTLRLLDAVRTCGLEKHVRFYQASTSELYGLVQSVPQDENTPFYPRSPYGVAKLYAFWICKNYREAYGMYACNGILFNHESPRRGRTFVTRKISRAAADISLGKQGCLYLGNLDAQRDWGHARDYVEGMWRMLQQPSPDDFVLATGKTHPVREYVEKAFAVLDIPIKWEGKGENEIGINTKNGKVVVKVDARYFRPAEVDLLLGNPAKAERVLGWRREVDFDSLVREMVEADLKASKSLVEDQN</sequence>
<evidence type="ECO:0000256" key="4">
    <source>
        <dbReference type="ARBA" id="ARBA00023239"/>
    </source>
</evidence>
<comment type="caution">
    <text evidence="6">The sequence shown here is derived from an EMBL/GenBank/DDBJ whole genome shotgun (WGS) entry which is preliminary data.</text>
</comment>
<dbReference type="Pfam" id="PF16363">
    <property type="entry name" value="GDP_Man_Dehyd"/>
    <property type="match status" value="1"/>
</dbReference>